<dbReference type="GO" id="GO:0004672">
    <property type="term" value="F:protein kinase activity"/>
    <property type="evidence" value="ECO:0007669"/>
    <property type="project" value="UniProtKB-ARBA"/>
</dbReference>
<dbReference type="EMBL" id="LACI01002403">
    <property type="protein sequence ID" value="KJU82186.1"/>
    <property type="molecule type" value="Genomic_DNA"/>
</dbReference>
<dbReference type="Proteomes" id="UP000033423">
    <property type="component" value="Unassembled WGS sequence"/>
</dbReference>
<dbReference type="SMART" id="SM00073">
    <property type="entry name" value="HPT"/>
    <property type="match status" value="1"/>
</dbReference>
<dbReference type="GO" id="GO:0000160">
    <property type="term" value="P:phosphorelay signal transduction system"/>
    <property type="evidence" value="ECO:0007669"/>
    <property type="project" value="InterPro"/>
</dbReference>
<evidence type="ECO:0000313" key="3">
    <source>
        <dbReference type="EMBL" id="KJU82186.1"/>
    </source>
</evidence>
<organism evidence="3 4">
    <name type="scientific">Candidatus Magnetobacterium bavaricum</name>
    <dbReference type="NCBI Taxonomy" id="29290"/>
    <lineage>
        <taxon>Bacteria</taxon>
        <taxon>Pseudomonadati</taxon>
        <taxon>Nitrospirota</taxon>
        <taxon>Thermodesulfovibrionia</taxon>
        <taxon>Thermodesulfovibrionales</taxon>
        <taxon>Candidatus Magnetobacteriaceae</taxon>
        <taxon>Candidatus Magnetobacterium</taxon>
    </lineage>
</organism>
<feature type="domain" description="HPt" evidence="2">
    <location>
        <begin position="1"/>
        <end position="104"/>
    </location>
</feature>
<evidence type="ECO:0000259" key="2">
    <source>
        <dbReference type="PROSITE" id="PS50894"/>
    </source>
</evidence>
<dbReference type="CDD" id="cd00088">
    <property type="entry name" value="HPT"/>
    <property type="match status" value="1"/>
</dbReference>
<dbReference type="SUPFAM" id="SSF47226">
    <property type="entry name" value="Histidine-containing phosphotransfer domain, HPT domain"/>
    <property type="match status" value="1"/>
</dbReference>
<dbReference type="PROSITE" id="PS50894">
    <property type="entry name" value="HPT"/>
    <property type="match status" value="1"/>
</dbReference>
<keyword evidence="3" id="KW-0418">Kinase</keyword>
<reference evidence="3 4" key="1">
    <citation type="submission" date="2015-02" db="EMBL/GenBank/DDBJ databases">
        <title>Single-cell genomics of uncultivated deep-branching MTB reveals a conserved set of magnetosome genes.</title>
        <authorList>
            <person name="Kolinko S."/>
            <person name="Richter M."/>
            <person name="Glockner F.O."/>
            <person name="Brachmann A."/>
            <person name="Schuler D."/>
        </authorList>
    </citation>
    <scope>NUCLEOTIDE SEQUENCE [LARGE SCALE GENOMIC DNA]</scope>
    <source>
        <strain evidence="3">TM-1</strain>
    </source>
</reference>
<comment type="caution">
    <text evidence="3">The sequence shown here is derived from an EMBL/GenBank/DDBJ whole genome shotgun (WGS) entry which is preliminary data.</text>
</comment>
<dbReference type="PANTHER" id="PTHR43395:SF1">
    <property type="entry name" value="CHEMOTAXIS PROTEIN CHEA"/>
    <property type="match status" value="1"/>
</dbReference>
<keyword evidence="1" id="KW-0597">Phosphoprotein</keyword>
<protein>
    <submittedName>
        <fullName evidence="3">Signal transduction histidine kinase, phosphotransfer (Hpt) region domain protein</fullName>
    </submittedName>
</protein>
<dbReference type="InterPro" id="IPR036641">
    <property type="entry name" value="HPT_dom_sf"/>
</dbReference>
<feature type="modified residue" description="Phosphohistidine" evidence="1">
    <location>
        <position position="47"/>
    </location>
</feature>
<dbReference type="AlphaFoldDB" id="A0A0F3GJW7"/>
<evidence type="ECO:0000256" key="1">
    <source>
        <dbReference type="PROSITE-ProRule" id="PRU00110"/>
    </source>
</evidence>
<keyword evidence="3" id="KW-0808">Transferase</keyword>
<dbReference type="Gene3D" id="1.20.120.160">
    <property type="entry name" value="HPT domain"/>
    <property type="match status" value="1"/>
</dbReference>
<proteinExistence type="predicted"/>
<dbReference type="Pfam" id="PF01627">
    <property type="entry name" value="Hpt"/>
    <property type="match status" value="1"/>
</dbReference>
<evidence type="ECO:0000313" key="4">
    <source>
        <dbReference type="Proteomes" id="UP000033423"/>
    </source>
</evidence>
<dbReference type="PANTHER" id="PTHR43395">
    <property type="entry name" value="SENSOR HISTIDINE KINASE CHEA"/>
    <property type="match status" value="1"/>
</dbReference>
<dbReference type="InterPro" id="IPR051315">
    <property type="entry name" value="Bact_Chemotaxis_CheA"/>
</dbReference>
<name>A0A0F3GJW7_9BACT</name>
<keyword evidence="4" id="KW-1185">Reference proteome</keyword>
<dbReference type="InterPro" id="IPR008207">
    <property type="entry name" value="Sig_transdc_His_kin_Hpt_dom"/>
</dbReference>
<sequence>MIDDLEMRELFKLESDEHLSVLESGLMQLEQQPCNKETLQEMFREAHSLKGSARMLGVYKVMEVSHALEDLFGKAQRGDVVFTTAIIERVYPVVEGLRKFVAEAT</sequence>
<accession>A0A0F3GJW7</accession>
<gene>
    <name evidence="3" type="ORF">MBAV_005604</name>
</gene>
<feature type="non-terminal residue" evidence="3">
    <location>
        <position position="105"/>
    </location>
</feature>